<dbReference type="Pfam" id="PF00702">
    <property type="entry name" value="Hydrolase"/>
    <property type="match status" value="1"/>
</dbReference>
<proteinExistence type="predicted"/>
<dbReference type="AlphaFoldDB" id="A0A9D1XEM2"/>
<comment type="caution">
    <text evidence="1">The sequence shown here is derived from an EMBL/GenBank/DDBJ whole genome shotgun (WGS) entry which is preliminary data.</text>
</comment>
<reference evidence="1" key="2">
    <citation type="submission" date="2021-04" db="EMBL/GenBank/DDBJ databases">
        <authorList>
            <person name="Gilroy R."/>
        </authorList>
    </citation>
    <scope>NUCLEOTIDE SEQUENCE</scope>
    <source>
        <strain evidence="1">CHK183-1962</strain>
    </source>
</reference>
<dbReference type="Gene3D" id="1.10.150.240">
    <property type="entry name" value="Putative phosphatase, domain 2"/>
    <property type="match status" value="1"/>
</dbReference>
<dbReference type="Gene3D" id="3.40.50.1000">
    <property type="entry name" value="HAD superfamily/HAD-like"/>
    <property type="match status" value="1"/>
</dbReference>
<dbReference type="EMBL" id="DXEK01000180">
    <property type="protein sequence ID" value="HIX78084.1"/>
    <property type="molecule type" value="Genomic_DNA"/>
</dbReference>
<dbReference type="PRINTS" id="PR00413">
    <property type="entry name" value="HADHALOGNASE"/>
</dbReference>
<dbReference type="CDD" id="cd02603">
    <property type="entry name" value="HAD_sEH-N_like"/>
    <property type="match status" value="1"/>
</dbReference>
<accession>A0A9D1XEM2</accession>
<name>A0A9D1XEM2_9FIRM</name>
<dbReference type="PANTHER" id="PTHR43611">
    <property type="entry name" value="ALPHA-D-GLUCOSE 1-PHOSPHATE PHOSPHATASE"/>
    <property type="match status" value="1"/>
</dbReference>
<dbReference type="SFLD" id="SFLDG01129">
    <property type="entry name" value="C1.5:_HAD__Beta-PGM__Phosphata"/>
    <property type="match status" value="1"/>
</dbReference>
<dbReference type="InterPro" id="IPR006439">
    <property type="entry name" value="HAD-SF_hydro_IA"/>
</dbReference>
<sequence length="199" mass="23064">MIDTVVFDVGNVLVDWNYLDHLDSLGFSQETKDAVVKAVFRNPVWRRLDEGTMTETEALAAFIRTAPEYEKEIRLAFGSCENCIHPFPYSVDWVQSLKEKGCRVLILSNYSEFLFEKTKGKMKFLPLMDGTLFSYRYQMVKPEPRIYRKLIELFRLMPEHTVFIDDLKENVDGAAAFGIHPIQFFGYEDAKKKLEALGI</sequence>
<evidence type="ECO:0000313" key="1">
    <source>
        <dbReference type="EMBL" id="HIX78084.1"/>
    </source>
</evidence>
<reference evidence="1" key="1">
    <citation type="journal article" date="2021" name="PeerJ">
        <title>Extensive microbial diversity within the chicken gut microbiome revealed by metagenomics and culture.</title>
        <authorList>
            <person name="Gilroy R."/>
            <person name="Ravi A."/>
            <person name="Getino M."/>
            <person name="Pursley I."/>
            <person name="Horton D.L."/>
            <person name="Alikhan N.F."/>
            <person name="Baker D."/>
            <person name="Gharbi K."/>
            <person name="Hall N."/>
            <person name="Watson M."/>
            <person name="Adriaenssens E.M."/>
            <person name="Foster-Nyarko E."/>
            <person name="Jarju S."/>
            <person name="Secka A."/>
            <person name="Antonio M."/>
            <person name="Oren A."/>
            <person name="Chaudhuri R.R."/>
            <person name="La Ragione R."/>
            <person name="Hildebrand F."/>
            <person name="Pallen M.J."/>
        </authorList>
    </citation>
    <scope>NUCLEOTIDE SEQUENCE</scope>
    <source>
        <strain evidence="1">CHK183-1962</strain>
    </source>
</reference>
<dbReference type="Proteomes" id="UP000886890">
    <property type="component" value="Unassembled WGS sequence"/>
</dbReference>
<organism evidence="1 2">
    <name type="scientific">Candidatus Fusicatenibacter merdavium</name>
    <dbReference type="NCBI Taxonomy" id="2838600"/>
    <lineage>
        <taxon>Bacteria</taxon>
        <taxon>Bacillati</taxon>
        <taxon>Bacillota</taxon>
        <taxon>Clostridia</taxon>
        <taxon>Lachnospirales</taxon>
        <taxon>Lachnospiraceae</taxon>
        <taxon>Fusicatenibacter</taxon>
    </lineage>
</organism>
<dbReference type="PANTHER" id="PTHR43611:SF3">
    <property type="entry name" value="FLAVIN MONONUCLEOTIDE HYDROLASE 1, CHLOROPLATIC"/>
    <property type="match status" value="1"/>
</dbReference>
<gene>
    <name evidence="1" type="ORF">H9734_10900</name>
</gene>
<dbReference type="NCBIfam" id="TIGR01509">
    <property type="entry name" value="HAD-SF-IA-v3"/>
    <property type="match status" value="1"/>
</dbReference>
<evidence type="ECO:0000313" key="2">
    <source>
        <dbReference type="Proteomes" id="UP000886890"/>
    </source>
</evidence>
<dbReference type="SUPFAM" id="SSF56784">
    <property type="entry name" value="HAD-like"/>
    <property type="match status" value="1"/>
</dbReference>
<protein>
    <submittedName>
        <fullName evidence="1">HAD family phosphatase</fullName>
    </submittedName>
</protein>
<dbReference type="InterPro" id="IPR023198">
    <property type="entry name" value="PGP-like_dom2"/>
</dbReference>
<dbReference type="SFLD" id="SFLDS00003">
    <property type="entry name" value="Haloacid_Dehalogenase"/>
    <property type="match status" value="1"/>
</dbReference>
<dbReference type="InterPro" id="IPR036412">
    <property type="entry name" value="HAD-like_sf"/>
</dbReference>
<dbReference type="InterPro" id="IPR023214">
    <property type="entry name" value="HAD_sf"/>
</dbReference>